<dbReference type="Proteomes" id="UP000323317">
    <property type="component" value="Unassembled WGS sequence"/>
</dbReference>
<name>A0A5D4KE41_9BACI</name>
<dbReference type="SUPFAM" id="SSF53335">
    <property type="entry name" value="S-adenosyl-L-methionine-dependent methyltransferases"/>
    <property type="match status" value="1"/>
</dbReference>
<dbReference type="CDD" id="cd02440">
    <property type="entry name" value="AdoMet_MTases"/>
    <property type="match status" value="1"/>
</dbReference>
<dbReference type="GO" id="GO:0032259">
    <property type="term" value="P:methylation"/>
    <property type="evidence" value="ECO:0007669"/>
    <property type="project" value="UniProtKB-KW"/>
</dbReference>
<evidence type="ECO:0000313" key="5">
    <source>
        <dbReference type="Proteomes" id="UP000323317"/>
    </source>
</evidence>
<comment type="caution">
    <text evidence="4">The sequence shown here is derived from an EMBL/GenBank/DDBJ whole genome shotgun (WGS) entry which is preliminary data.</text>
</comment>
<protein>
    <submittedName>
        <fullName evidence="4">O-methyltransferase</fullName>
    </submittedName>
</protein>
<dbReference type="EMBL" id="VTEH01000008">
    <property type="protein sequence ID" value="TYR75139.1"/>
    <property type="molecule type" value="Genomic_DNA"/>
</dbReference>
<dbReference type="AlphaFoldDB" id="A0A5D4KE41"/>
<accession>A0A5D4KE41</accession>
<dbReference type="InterPro" id="IPR002935">
    <property type="entry name" value="SAM_O-MeTrfase"/>
</dbReference>
<keyword evidence="1 4" id="KW-0489">Methyltransferase</keyword>
<keyword evidence="2 4" id="KW-0808">Transferase</keyword>
<dbReference type="Pfam" id="PF01596">
    <property type="entry name" value="Methyltransf_3"/>
    <property type="match status" value="1"/>
</dbReference>
<dbReference type="PANTHER" id="PTHR10509">
    <property type="entry name" value="O-METHYLTRANSFERASE-RELATED"/>
    <property type="match status" value="1"/>
</dbReference>
<evidence type="ECO:0000256" key="2">
    <source>
        <dbReference type="ARBA" id="ARBA00022679"/>
    </source>
</evidence>
<evidence type="ECO:0000256" key="1">
    <source>
        <dbReference type="ARBA" id="ARBA00022603"/>
    </source>
</evidence>
<dbReference type="Gene3D" id="3.40.50.150">
    <property type="entry name" value="Vaccinia Virus protein VP39"/>
    <property type="match status" value="1"/>
</dbReference>
<dbReference type="PROSITE" id="PS51682">
    <property type="entry name" value="SAM_OMT_I"/>
    <property type="match status" value="1"/>
</dbReference>
<evidence type="ECO:0000256" key="3">
    <source>
        <dbReference type="ARBA" id="ARBA00022691"/>
    </source>
</evidence>
<proteinExistence type="predicted"/>
<dbReference type="InterPro" id="IPR029063">
    <property type="entry name" value="SAM-dependent_MTases_sf"/>
</dbReference>
<organism evidence="4 5">
    <name type="scientific">Rossellomorea vietnamensis</name>
    <dbReference type="NCBI Taxonomy" id="218284"/>
    <lineage>
        <taxon>Bacteria</taxon>
        <taxon>Bacillati</taxon>
        <taxon>Bacillota</taxon>
        <taxon>Bacilli</taxon>
        <taxon>Bacillales</taxon>
        <taxon>Bacillaceae</taxon>
        <taxon>Rossellomorea</taxon>
    </lineage>
</organism>
<reference evidence="4 5" key="1">
    <citation type="submission" date="2019-08" db="EMBL/GenBank/DDBJ databases">
        <title>Bacillus genomes from the desert of Cuatro Cienegas, Coahuila.</title>
        <authorList>
            <person name="Olmedo-Alvarez G."/>
        </authorList>
    </citation>
    <scope>NUCLEOTIDE SEQUENCE [LARGE SCALE GENOMIC DNA]</scope>
    <source>
        <strain evidence="4 5">CH40_1T</strain>
    </source>
</reference>
<gene>
    <name evidence="4" type="ORF">FZC79_12045</name>
</gene>
<dbReference type="InterPro" id="IPR050362">
    <property type="entry name" value="Cation-dep_OMT"/>
</dbReference>
<evidence type="ECO:0000313" key="4">
    <source>
        <dbReference type="EMBL" id="TYR75139.1"/>
    </source>
</evidence>
<dbReference type="RefSeq" id="WP_148947061.1">
    <property type="nucleotide sequence ID" value="NZ_VTEH01000008.1"/>
</dbReference>
<sequence length="222" mass="24751">MQLTERWSAVDEYFSGKLHGTDTLMESILQRNREEGLPSIDVSPNQGKFLHLLVKLKGPRRILEIGTLGGYSSVWMARALPEDGELLSLEFSEKHAAVANDNIRLAGLENKVNILTGPALDTLPTLQDKGYDHFDFIFIDADKSNNPHYFQWAMKLSRPGTVIIVDNVVRKGNIVEEESEDPNITGTREMFELLSEDSRIDSTGIQTVGSKGYDGLVFGIVK</sequence>
<dbReference type="GO" id="GO:0008171">
    <property type="term" value="F:O-methyltransferase activity"/>
    <property type="evidence" value="ECO:0007669"/>
    <property type="project" value="InterPro"/>
</dbReference>
<dbReference type="GO" id="GO:0008757">
    <property type="term" value="F:S-adenosylmethionine-dependent methyltransferase activity"/>
    <property type="evidence" value="ECO:0007669"/>
    <property type="project" value="TreeGrafter"/>
</dbReference>
<dbReference type="PANTHER" id="PTHR10509:SF14">
    <property type="entry name" value="CAFFEOYL-COA O-METHYLTRANSFERASE 3-RELATED"/>
    <property type="match status" value="1"/>
</dbReference>
<keyword evidence="3" id="KW-0949">S-adenosyl-L-methionine</keyword>